<dbReference type="Pfam" id="PF02311">
    <property type="entry name" value="AraC_binding"/>
    <property type="match status" value="1"/>
</dbReference>
<dbReference type="InterPro" id="IPR009057">
    <property type="entry name" value="Homeodomain-like_sf"/>
</dbReference>
<keyword evidence="1" id="KW-0805">Transcription regulation</keyword>
<dbReference type="Proteomes" id="UP000030647">
    <property type="component" value="Unassembled WGS sequence"/>
</dbReference>
<dbReference type="InterPro" id="IPR018062">
    <property type="entry name" value="HTH_AraC-typ_CS"/>
</dbReference>
<dbReference type="PROSITE" id="PS00041">
    <property type="entry name" value="HTH_ARAC_FAMILY_1"/>
    <property type="match status" value="1"/>
</dbReference>
<dbReference type="InterPro" id="IPR018060">
    <property type="entry name" value="HTH_AraC"/>
</dbReference>
<evidence type="ECO:0000313" key="5">
    <source>
        <dbReference type="EMBL" id="ERL64759.1"/>
    </source>
</evidence>
<feature type="domain" description="HTH araC/xylS-type" evidence="4">
    <location>
        <begin position="228"/>
        <end position="325"/>
    </location>
</feature>
<dbReference type="eggNOG" id="COG1917">
    <property type="taxonomic scope" value="Bacteria"/>
</dbReference>
<keyword evidence="2" id="KW-0238">DNA-binding</keyword>
<reference evidence="6" key="1">
    <citation type="journal article" date="2013" name="Genome Announc.">
        <title>Whole-Genome Sequencing of Lactobacillus shenzhenensis Strain LY-73T.</title>
        <authorList>
            <person name="Lin Z."/>
            <person name="Liu Z."/>
            <person name="Yang R."/>
            <person name="Zou Y."/>
            <person name="Wan D."/>
            <person name="Chen J."/>
            <person name="Guo M."/>
            <person name="Zhao J."/>
            <person name="Fang C."/>
            <person name="Yang R."/>
            <person name="Liu F."/>
        </authorList>
    </citation>
    <scope>NUCLEOTIDE SEQUENCE [LARGE SCALE GENOMIC DNA]</scope>
    <source>
        <strain evidence="6">LY-73</strain>
    </source>
</reference>
<keyword evidence="6" id="KW-1185">Reference proteome</keyword>
<evidence type="ECO:0000313" key="6">
    <source>
        <dbReference type="Proteomes" id="UP000030647"/>
    </source>
</evidence>
<evidence type="ECO:0000256" key="1">
    <source>
        <dbReference type="ARBA" id="ARBA00023015"/>
    </source>
</evidence>
<dbReference type="eggNOG" id="COG2207">
    <property type="taxonomic scope" value="Bacteria"/>
</dbReference>
<dbReference type="SMART" id="SM00342">
    <property type="entry name" value="HTH_ARAC"/>
    <property type="match status" value="1"/>
</dbReference>
<keyword evidence="3" id="KW-0804">Transcription</keyword>
<dbReference type="Gene3D" id="1.10.10.60">
    <property type="entry name" value="Homeodomain-like"/>
    <property type="match status" value="2"/>
</dbReference>
<dbReference type="AlphaFoldDB" id="U4TKM2"/>
<dbReference type="SUPFAM" id="SSF46689">
    <property type="entry name" value="Homeodomain-like"/>
    <property type="match status" value="1"/>
</dbReference>
<dbReference type="GO" id="GO:0043565">
    <property type="term" value="F:sequence-specific DNA binding"/>
    <property type="evidence" value="ECO:0007669"/>
    <property type="project" value="InterPro"/>
</dbReference>
<dbReference type="PROSITE" id="PS01124">
    <property type="entry name" value="HTH_ARAC_FAMILY_2"/>
    <property type="match status" value="1"/>
</dbReference>
<sequence length="339" mass="38483">MQAALLKRLEALTPVEIAQRKNHIVGDDIPPTALDLTQTQRQKVPVLNDYFFRNCSIYVSKHNRFAPYPLHTHQFLEVNYMVRGQAHETVNGQPVDLTAGDVLLLDVGSKHAIDALGEDDIMMNILFQDRNISLNLLHQIQSTQSVLNDFVLNQVGSENDNGGYLLFHRTSATQVIQDTLDRIIAEYYRDTFLSDTIVQAYLTILIAELVRHSEVKPANISPGQHMAVQMLADIRAHYQDLTLEQLADKYAYNKNYLGNLFHKEVGKTFSQALTEERLIHAREMIQTTNKPIADISLAVGMTNKSFFYRKYAAKFGKTPKQDRVSTHPASIAEQLTRFV</sequence>
<dbReference type="InterPro" id="IPR003313">
    <property type="entry name" value="AraC-bd"/>
</dbReference>
<evidence type="ECO:0000259" key="4">
    <source>
        <dbReference type="PROSITE" id="PS01124"/>
    </source>
</evidence>
<dbReference type="RefSeq" id="WP_022530010.1">
    <property type="nucleotide sequence ID" value="NZ_KI271593.1"/>
</dbReference>
<dbReference type="HOGENOM" id="CLU_000445_88_0_9"/>
<organism evidence="5 6">
    <name type="scientific">Schleiferilactobacillus shenzhenensis LY-73</name>
    <dbReference type="NCBI Taxonomy" id="1231336"/>
    <lineage>
        <taxon>Bacteria</taxon>
        <taxon>Bacillati</taxon>
        <taxon>Bacillota</taxon>
        <taxon>Bacilli</taxon>
        <taxon>Lactobacillales</taxon>
        <taxon>Lactobacillaceae</taxon>
        <taxon>Schleiferilactobacillus</taxon>
    </lineage>
</organism>
<dbReference type="SUPFAM" id="SSF51215">
    <property type="entry name" value="Regulatory protein AraC"/>
    <property type="match status" value="1"/>
</dbReference>
<dbReference type="Gene3D" id="2.60.120.10">
    <property type="entry name" value="Jelly Rolls"/>
    <property type="match status" value="1"/>
</dbReference>
<name>U4TKM2_9LACO</name>
<gene>
    <name evidence="5" type="ORF">L248_0678</name>
</gene>
<evidence type="ECO:0000256" key="3">
    <source>
        <dbReference type="ARBA" id="ARBA00023163"/>
    </source>
</evidence>
<protein>
    <recommendedName>
        <fullName evidence="4">HTH araC/xylS-type domain-containing protein</fullName>
    </recommendedName>
</protein>
<dbReference type="PANTHER" id="PTHR43280:SF28">
    <property type="entry name" value="HTH-TYPE TRANSCRIPTIONAL ACTIVATOR RHAS"/>
    <property type="match status" value="1"/>
</dbReference>
<dbReference type="EMBL" id="KI271593">
    <property type="protein sequence ID" value="ERL64759.1"/>
    <property type="molecule type" value="Genomic_DNA"/>
</dbReference>
<dbReference type="InterPro" id="IPR014710">
    <property type="entry name" value="RmlC-like_jellyroll"/>
</dbReference>
<proteinExistence type="predicted"/>
<dbReference type="OrthoDB" id="9816335at2"/>
<dbReference type="InterPro" id="IPR037923">
    <property type="entry name" value="HTH-like"/>
</dbReference>
<dbReference type="PANTHER" id="PTHR43280">
    <property type="entry name" value="ARAC-FAMILY TRANSCRIPTIONAL REGULATOR"/>
    <property type="match status" value="1"/>
</dbReference>
<dbReference type="Pfam" id="PF12833">
    <property type="entry name" value="HTH_18"/>
    <property type="match status" value="1"/>
</dbReference>
<dbReference type="GO" id="GO:0003700">
    <property type="term" value="F:DNA-binding transcription factor activity"/>
    <property type="evidence" value="ECO:0007669"/>
    <property type="project" value="InterPro"/>
</dbReference>
<accession>U4TKM2</accession>
<dbReference type="CDD" id="cd06996">
    <property type="entry name" value="cupin_Lmo2851-like_N"/>
    <property type="match status" value="1"/>
</dbReference>
<dbReference type="STRING" id="1231336.L248_0678"/>
<evidence type="ECO:0000256" key="2">
    <source>
        <dbReference type="ARBA" id="ARBA00023125"/>
    </source>
</evidence>